<reference evidence="1 2" key="1">
    <citation type="submission" date="2019-05" db="EMBL/GenBank/DDBJ databases">
        <title>Another draft genome of Portunus trituberculatus and its Hox gene families provides insights of decapod evolution.</title>
        <authorList>
            <person name="Jeong J.-H."/>
            <person name="Song I."/>
            <person name="Kim S."/>
            <person name="Choi T."/>
            <person name="Kim D."/>
            <person name="Ryu S."/>
            <person name="Kim W."/>
        </authorList>
    </citation>
    <scope>NUCLEOTIDE SEQUENCE [LARGE SCALE GENOMIC DNA]</scope>
    <source>
        <tissue evidence="1">Muscle</tissue>
    </source>
</reference>
<protein>
    <submittedName>
        <fullName evidence="1">Uncharacterized protein</fullName>
    </submittedName>
</protein>
<comment type="caution">
    <text evidence="1">The sequence shown here is derived from an EMBL/GenBank/DDBJ whole genome shotgun (WGS) entry which is preliminary data.</text>
</comment>
<evidence type="ECO:0000313" key="1">
    <source>
        <dbReference type="EMBL" id="MPD05483.1"/>
    </source>
</evidence>
<dbReference type="EMBL" id="VSRR010146246">
    <property type="protein sequence ID" value="MPD05483.1"/>
    <property type="molecule type" value="Genomic_DNA"/>
</dbReference>
<accession>A0A5B7KA46</accession>
<gene>
    <name evidence="1" type="ORF">E2C01_101229</name>
</gene>
<name>A0A5B7KA46_PORTR</name>
<organism evidence="1 2">
    <name type="scientific">Portunus trituberculatus</name>
    <name type="common">Swimming crab</name>
    <name type="synonym">Neptunus trituberculatus</name>
    <dbReference type="NCBI Taxonomy" id="210409"/>
    <lineage>
        <taxon>Eukaryota</taxon>
        <taxon>Metazoa</taxon>
        <taxon>Ecdysozoa</taxon>
        <taxon>Arthropoda</taxon>
        <taxon>Crustacea</taxon>
        <taxon>Multicrustacea</taxon>
        <taxon>Malacostraca</taxon>
        <taxon>Eumalacostraca</taxon>
        <taxon>Eucarida</taxon>
        <taxon>Decapoda</taxon>
        <taxon>Pleocyemata</taxon>
        <taxon>Brachyura</taxon>
        <taxon>Eubrachyura</taxon>
        <taxon>Portunoidea</taxon>
        <taxon>Portunidae</taxon>
        <taxon>Portuninae</taxon>
        <taxon>Portunus</taxon>
    </lineage>
</organism>
<dbReference type="Proteomes" id="UP000324222">
    <property type="component" value="Unassembled WGS sequence"/>
</dbReference>
<dbReference type="AlphaFoldDB" id="A0A5B7KA46"/>
<sequence>MHRALDRFWQECSDDVRKCYGDDYMRDFKVTLSKHLNRAKPTEKVKEVIDDMVDAVAGQDPKVRGSRVRYKGSRCILGVFKVFLRVQGCF</sequence>
<proteinExistence type="predicted"/>
<evidence type="ECO:0000313" key="2">
    <source>
        <dbReference type="Proteomes" id="UP000324222"/>
    </source>
</evidence>
<dbReference type="OrthoDB" id="5296at2759"/>
<keyword evidence="2" id="KW-1185">Reference proteome</keyword>